<dbReference type="EMBL" id="BAABAQ010000001">
    <property type="protein sequence ID" value="GAA4179331.1"/>
    <property type="molecule type" value="Genomic_DNA"/>
</dbReference>
<sequence length="60" mass="6471">MLMLPILAGPRENRLPALPAPGSCGGNDVGWLMSVIIWALADSHLRSGTERFAFYGSVRT</sequence>
<evidence type="ECO:0000313" key="1">
    <source>
        <dbReference type="EMBL" id="GAA4179331.1"/>
    </source>
</evidence>
<accession>A0ABP8A7T1</accession>
<keyword evidence="2" id="KW-1185">Reference proteome</keyword>
<protein>
    <submittedName>
        <fullName evidence="1">Uncharacterized protein</fullName>
    </submittedName>
</protein>
<organism evidence="1 2">
    <name type="scientific">Streptosporangium oxazolinicum</name>
    <dbReference type="NCBI Taxonomy" id="909287"/>
    <lineage>
        <taxon>Bacteria</taxon>
        <taxon>Bacillati</taxon>
        <taxon>Actinomycetota</taxon>
        <taxon>Actinomycetes</taxon>
        <taxon>Streptosporangiales</taxon>
        <taxon>Streptosporangiaceae</taxon>
        <taxon>Streptosporangium</taxon>
    </lineage>
</organism>
<gene>
    <name evidence="1" type="ORF">GCM10022252_00680</name>
</gene>
<proteinExistence type="predicted"/>
<dbReference type="Proteomes" id="UP001501251">
    <property type="component" value="Unassembled WGS sequence"/>
</dbReference>
<reference evidence="2" key="1">
    <citation type="journal article" date="2019" name="Int. J. Syst. Evol. Microbiol.">
        <title>The Global Catalogue of Microorganisms (GCM) 10K type strain sequencing project: providing services to taxonomists for standard genome sequencing and annotation.</title>
        <authorList>
            <consortium name="The Broad Institute Genomics Platform"/>
            <consortium name="The Broad Institute Genome Sequencing Center for Infectious Disease"/>
            <person name="Wu L."/>
            <person name="Ma J."/>
        </authorList>
    </citation>
    <scope>NUCLEOTIDE SEQUENCE [LARGE SCALE GENOMIC DNA]</scope>
    <source>
        <strain evidence="2">JCM 17388</strain>
    </source>
</reference>
<name>A0ABP8A7T1_9ACTN</name>
<comment type="caution">
    <text evidence="1">The sequence shown here is derived from an EMBL/GenBank/DDBJ whole genome shotgun (WGS) entry which is preliminary data.</text>
</comment>
<evidence type="ECO:0000313" key="2">
    <source>
        <dbReference type="Proteomes" id="UP001501251"/>
    </source>
</evidence>